<keyword evidence="3" id="KW-0479">Metal-binding</keyword>
<dbReference type="EMBL" id="JBCNJP010000015">
    <property type="protein sequence ID" value="KAK9067140.1"/>
    <property type="molecule type" value="Genomic_DNA"/>
</dbReference>
<dbReference type="AlphaFoldDB" id="A0AAP0H241"/>
<evidence type="ECO:0000313" key="12">
    <source>
        <dbReference type="Proteomes" id="UP001408789"/>
    </source>
</evidence>
<dbReference type="InterPro" id="IPR010402">
    <property type="entry name" value="CCT_domain"/>
</dbReference>
<evidence type="ECO:0000256" key="2">
    <source>
        <dbReference type="ARBA" id="ARBA00010024"/>
    </source>
</evidence>
<reference evidence="11 12" key="1">
    <citation type="submission" date="2024-04" db="EMBL/GenBank/DDBJ databases">
        <title>The reference genome of an endangered Asteraceae, Deinandra increscens subsp. villosa, native to the Central Coast of California.</title>
        <authorList>
            <person name="Guilliams M."/>
            <person name="Hasenstab-Lehman K."/>
            <person name="Meyer R."/>
            <person name="Mcevoy S."/>
        </authorList>
    </citation>
    <scope>NUCLEOTIDE SEQUENCE [LARGE SCALE GENOMIC DNA]</scope>
    <source>
        <tissue evidence="11">Leaf</tissue>
    </source>
</reference>
<dbReference type="PANTHER" id="PTHR31319:SF39">
    <property type="entry name" value="ZINC FINGER PROTEIN CONSTANS-LIKE 1"/>
    <property type="match status" value="1"/>
</dbReference>
<dbReference type="GO" id="GO:0009909">
    <property type="term" value="P:regulation of flower development"/>
    <property type="evidence" value="ECO:0007669"/>
    <property type="project" value="InterPro"/>
</dbReference>
<dbReference type="PANTHER" id="PTHR31319">
    <property type="entry name" value="ZINC FINGER PROTEIN CONSTANS-LIKE 4"/>
    <property type="match status" value="1"/>
</dbReference>
<evidence type="ECO:0008006" key="13">
    <source>
        <dbReference type="Google" id="ProtNLM"/>
    </source>
</evidence>
<sequence>MLNEDITSTLCLNNSTIRARLCDTCRSAPGTIFCVADLAYLCPRCDSHVHAADKLSSGHKRVRVCDACEQAPAAFMCRADAASLCATCDAVIHSANPLSRRHHRVPVMPVWGSVYTKTEPWSGTGPGFEPQEFMGARDNEGEDEAASWMMFDSLGQNQNGVTNDLVFNGDENLEVVDYKSCQDTQLISDDYKYMNGGINNIEQKQQYKYGGCDADRVVPVGSGQLNNYHQLHHHNFQNQKFQYETASNGGYGYSGSLGDSVSMSSMEVGMVADSTITEVSNSNYGIPAPKQTISCPLTIEIPTQLTQIDREARVLRYREKKKTRKFEKTIRYATRKAYAEARPRIHGRFAKRTDVDMEVDRMLSTTLITEDGYCIF</sequence>
<dbReference type="GO" id="GO:0005634">
    <property type="term" value="C:nucleus"/>
    <property type="evidence" value="ECO:0007669"/>
    <property type="project" value="UniProtKB-SubCell"/>
</dbReference>
<evidence type="ECO:0000256" key="7">
    <source>
        <dbReference type="PROSITE-ProRule" id="PRU00024"/>
    </source>
</evidence>
<evidence type="ECO:0000256" key="5">
    <source>
        <dbReference type="ARBA" id="ARBA00022833"/>
    </source>
</evidence>
<feature type="domain" description="B box-type" evidence="9">
    <location>
        <begin position="17"/>
        <end position="64"/>
    </location>
</feature>
<feature type="domain" description="CCT" evidence="10">
    <location>
        <begin position="310"/>
        <end position="352"/>
    </location>
</feature>
<dbReference type="InterPro" id="IPR000315">
    <property type="entry name" value="Znf_B-box"/>
</dbReference>
<keyword evidence="4 7" id="KW-0863">Zinc-finger</keyword>
<dbReference type="InterPro" id="IPR049808">
    <property type="entry name" value="CONSTANS-like_Bbox1"/>
</dbReference>
<evidence type="ECO:0000313" key="11">
    <source>
        <dbReference type="EMBL" id="KAK9067140.1"/>
    </source>
</evidence>
<evidence type="ECO:0000259" key="10">
    <source>
        <dbReference type="PROSITE" id="PS51017"/>
    </source>
</evidence>
<evidence type="ECO:0000259" key="9">
    <source>
        <dbReference type="PROSITE" id="PS50119"/>
    </source>
</evidence>
<dbReference type="CDD" id="cd19821">
    <property type="entry name" value="Bbox1_BBX-like"/>
    <property type="match status" value="2"/>
</dbReference>
<comment type="similarity">
    <text evidence="2">Belongs to the CONSTANS family.</text>
</comment>
<dbReference type="Pfam" id="PF00643">
    <property type="entry name" value="zf-B_box"/>
    <property type="match status" value="1"/>
</dbReference>
<organism evidence="11 12">
    <name type="scientific">Deinandra increscens subsp. villosa</name>
    <dbReference type="NCBI Taxonomy" id="3103831"/>
    <lineage>
        <taxon>Eukaryota</taxon>
        <taxon>Viridiplantae</taxon>
        <taxon>Streptophyta</taxon>
        <taxon>Embryophyta</taxon>
        <taxon>Tracheophyta</taxon>
        <taxon>Spermatophyta</taxon>
        <taxon>Magnoliopsida</taxon>
        <taxon>eudicotyledons</taxon>
        <taxon>Gunneridae</taxon>
        <taxon>Pentapetalae</taxon>
        <taxon>asterids</taxon>
        <taxon>campanulids</taxon>
        <taxon>Asterales</taxon>
        <taxon>Asteraceae</taxon>
        <taxon>Asteroideae</taxon>
        <taxon>Heliantheae alliance</taxon>
        <taxon>Madieae</taxon>
        <taxon>Madiinae</taxon>
        <taxon>Deinandra</taxon>
    </lineage>
</organism>
<dbReference type="PROSITE" id="PS51017">
    <property type="entry name" value="CCT"/>
    <property type="match status" value="1"/>
</dbReference>
<dbReference type="SMART" id="SM00336">
    <property type="entry name" value="BBOX"/>
    <property type="match status" value="2"/>
</dbReference>
<evidence type="ECO:0000256" key="4">
    <source>
        <dbReference type="ARBA" id="ARBA00022771"/>
    </source>
</evidence>
<dbReference type="GO" id="GO:0008270">
    <property type="term" value="F:zinc ion binding"/>
    <property type="evidence" value="ECO:0007669"/>
    <property type="project" value="UniProtKB-KW"/>
</dbReference>
<evidence type="ECO:0000256" key="3">
    <source>
        <dbReference type="ARBA" id="ARBA00022723"/>
    </source>
</evidence>
<evidence type="ECO:0000256" key="6">
    <source>
        <dbReference type="ARBA" id="ARBA00023242"/>
    </source>
</evidence>
<comment type="subcellular location">
    <subcellularLocation>
        <location evidence="1 8">Nucleus</location>
    </subcellularLocation>
</comment>
<name>A0AAP0H241_9ASTR</name>
<keyword evidence="5" id="KW-0862">Zinc</keyword>
<keyword evidence="12" id="KW-1185">Reference proteome</keyword>
<evidence type="ECO:0000256" key="1">
    <source>
        <dbReference type="ARBA" id="ARBA00004123"/>
    </source>
</evidence>
<comment type="caution">
    <text evidence="11">The sequence shown here is derived from an EMBL/GenBank/DDBJ whole genome shotgun (WGS) entry which is preliminary data.</text>
</comment>
<gene>
    <name evidence="11" type="ORF">SSX86_014465</name>
</gene>
<dbReference type="GO" id="GO:0003700">
    <property type="term" value="F:DNA-binding transcription factor activity"/>
    <property type="evidence" value="ECO:0007669"/>
    <property type="project" value="TreeGrafter"/>
</dbReference>
<evidence type="ECO:0000256" key="8">
    <source>
        <dbReference type="PROSITE-ProRule" id="PRU00357"/>
    </source>
</evidence>
<dbReference type="PROSITE" id="PS50119">
    <property type="entry name" value="ZF_BBOX"/>
    <property type="match status" value="2"/>
</dbReference>
<dbReference type="Pfam" id="PF06203">
    <property type="entry name" value="CCT"/>
    <property type="match status" value="1"/>
</dbReference>
<dbReference type="InterPro" id="IPR045281">
    <property type="entry name" value="CONSTANS-like"/>
</dbReference>
<dbReference type="GO" id="GO:2000028">
    <property type="term" value="P:regulation of photoperiodism, flowering"/>
    <property type="evidence" value="ECO:0007669"/>
    <property type="project" value="TreeGrafter"/>
</dbReference>
<feature type="domain" description="B box-type" evidence="9">
    <location>
        <begin position="60"/>
        <end position="107"/>
    </location>
</feature>
<keyword evidence="6 8" id="KW-0539">Nucleus</keyword>
<proteinExistence type="inferred from homology"/>
<dbReference type="Proteomes" id="UP001408789">
    <property type="component" value="Unassembled WGS sequence"/>
</dbReference>
<protein>
    <recommendedName>
        <fullName evidence="13">CONSTANS-like 1 protein</fullName>
    </recommendedName>
</protein>
<accession>A0AAP0H241</accession>